<dbReference type="PANTHER" id="PTHR43840">
    <property type="entry name" value="MITOCHONDRIAL METAL TRANSPORTER 1-RELATED"/>
    <property type="match status" value="1"/>
</dbReference>
<dbReference type="Pfam" id="PF01545">
    <property type="entry name" value="Cation_efflux"/>
    <property type="match status" value="1"/>
</dbReference>
<dbReference type="GO" id="GO:0008324">
    <property type="term" value="F:monoatomic cation transmembrane transporter activity"/>
    <property type="evidence" value="ECO:0007669"/>
    <property type="project" value="InterPro"/>
</dbReference>
<evidence type="ECO:0000256" key="1">
    <source>
        <dbReference type="ARBA" id="ARBA00004141"/>
    </source>
</evidence>
<dbReference type="InterPro" id="IPR050291">
    <property type="entry name" value="CDF_Transporter"/>
</dbReference>
<dbReference type="Pfam" id="PF16916">
    <property type="entry name" value="ZT_dimer"/>
    <property type="match status" value="1"/>
</dbReference>
<dbReference type="AlphaFoldDB" id="B5YA25"/>
<dbReference type="RefSeq" id="WP_012543620.1">
    <property type="nucleotide sequence ID" value="NC_011295.1"/>
</dbReference>
<dbReference type="eggNOG" id="COG0053">
    <property type="taxonomic scope" value="Bacteria"/>
</dbReference>
<dbReference type="Gene3D" id="1.20.1510.10">
    <property type="entry name" value="Cation efflux protein transmembrane domain"/>
    <property type="match status" value="1"/>
</dbReference>
<reference evidence="10 11" key="2">
    <citation type="journal article" date="2014" name="Genome Announc.">
        <title>Complete Genome Sequence of Coprothermobacter proteolyticus DSM 5265.</title>
        <authorList>
            <person name="Alexiev A."/>
            <person name="Coil D.A."/>
            <person name="Badger J.H."/>
            <person name="Enticknap J."/>
            <person name="Ward N."/>
            <person name="Robb F.T."/>
            <person name="Eisen J.A."/>
        </authorList>
    </citation>
    <scope>NUCLEOTIDE SEQUENCE [LARGE SCALE GENOMIC DNA]</scope>
    <source>
        <strain evidence="11">ATCC 35245 / DSM 5265 / OCM 4 / BT</strain>
    </source>
</reference>
<feature type="domain" description="Cation efflux protein transmembrane" evidence="8">
    <location>
        <begin position="23"/>
        <end position="213"/>
    </location>
</feature>
<feature type="transmembrane region" description="Helical" evidence="7">
    <location>
        <begin position="123"/>
        <end position="143"/>
    </location>
</feature>
<dbReference type="Proteomes" id="UP000001732">
    <property type="component" value="Chromosome"/>
</dbReference>
<keyword evidence="4 7" id="KW-0812">Transmembrane</keyword>
<feature type="domain" description="Cation efflux protein cytoplasmic" evidence="9">
    <location>
        <begin position="219"/>
        <end position="296"/>
    </location>
</feature>
<gene>
    <name evidence="10" type="primary">cef</name>
    <name evidence="10" type="ordered locus">COPRO5265_1321</name>
</gene>
<protein>
    <submittedName>
        <fullName evidence="10">Cation efflux system protein (Zinc/cadmium)</fullName>
    </submittedName>
</protein>
<comment type="subcellular location">
    <subcellularLocation>
        <location evidence="1">Membrane</location>
        <topology evidence="1">Multi-pass membrane protein</topology>
    </subcellularLocation>
</comment>
<proteinExistence type="inferred from homology"/>
<name>B5YA25_COPPD</name>
<dbReference type="STRING" id="309798.COPRO5265_1321"/>
<dbReference type="GO" id="GO:0016020">
    <property type="term" value="C:membrane"/>
    <property type="evidence" value="ECO:0007669"/>
    <property type="project" value="UniProtKB-SubCell"/>
</dbReference>
<dbReference type="InterPro" id="IPR058533">
    <property type="entry name" value="Cation_efflux_TM"/>
</dbReference>
<dbReference type="PANTHER" id="PTHR43840:SF15">
    <property type="entry name" value="MITOCHONDRIAL METAL TRANSPORTER 1-RELATED"/>
    <property type="match status" value="1"/>
</dbReference>
<organism evidence="10 11">
    <name type="scientific">Coprothermobacter proteolyticus (strain ATCC 35245 / DSM 5265 / OCM 4 / BT)</name>
    <dbReference type="NCBI Taxonomy" id="309798"/>
    <lineage>
        <taxon>Bacteria</taxon>
        <taxon>Pseudomonadati</taxon>
        <taxon>Coprothermobacterota</taxon>
        <taxon>Coprothermobacteria</taxon>
        <taxon>Coprothermobacterales</taxon>
        <taxon>Coprothermobacteraceae</taxon>
        <taxon>Coprothermobacter</taxon>
    </lineage>
</organism>
<evidence type="ECO:0000313" key="11">
    <source>
        <dbReference type="Proteomes" id="UP000001732"/>
    </source>
</evidence>
<feature type="transmembrane region" description="Helical" evidence="7">
    <location>
        <begin position="90"/>
        <end position="111"/>
    </location>
</feature>
<dbReference type="InterPro" id="IPR002524">
    <property type="entry name" value="Cation_efflux"/>
</dbReference>
<dbReference type="OrthoDB" id="9806522at2"/>
<evidence type="ECO:0000256" key="6">
    <source>
        <dbReference type="ARBA" id="ARBA00023136"/>
    </source>
</evidence>
<dbReference type="KEGG" id="cpo:COPRO5265_1321"/>
<comment type="similarity">
    <text evidence="2">Belongs to the cation diffusion facilitator (CDF) transporter (TC 2.A.4) family.</text>
</comment>
<dbReference type="SUPFAM" id="SSF161111">
    <property type="entry name" value="Cation efflux protein transmembrane domain-like"/>
    <property type="match status" value="1"/>
</dbReference>
<dbReference type="InterPro" id="IPR027469">
    <property type="entry name" value="Cation_efflux_TMD_sf"/>
</dbReference>
<evidence type="ECO:0000256" key="5">
    <source>
        <dbReference type="ARBA" id="ARBA00022989"/>
    </source>
</evidence>
<keyword evidence="3" id="KW-0813">Transport</keyword>
<dbReference type="SUPFAM" id="SSF160240">
    <property type="entry name" value="Cation efflux protein cytoplasmic domain-like"/>
    <property type="match status" value="1"/>
</dbReference>
<evidence type="ECO:0000256" key="4">
    <source>
        <dbReference type="ARBA" id="ARBA00022692"/>
    </source>
</evidence>
<evidence type="ECO:0000259" key="9">
    <source>
        <dbReference type="Pfam" id="PF16916"/>
    </source>
</evidence>
<keyword evidence="6 7" id="KW-0472">Membrane</keyword>
<keyword evidence="5 7" id="KW-1133">Transmembrane helix</keyword>
<dbReference type="InterPro" id="IPR027470">
    <property type="entry name" value="Cation_efflux_CTD"/>
</dbReference>
<feature type="transmembrane region" description="Helical" evidence="7">
    <location>
        <begin position="21"/>
        <end position="48"/>
    </location>
</feature>
<keyword evidence="11" id="KW-1185">Reference proteome</keyword>
<evidence type="ECO:0000256" key="2">
    <source>
        <dbReference type="ARBA" id="ARBA00008114"/>
    </source>
</evidence>
<dbReference type="EMBL" id="CP001145">
    <property type="protein sequence ID" value="ACI16968.1"/>
    <property type="molecule type" value="Genomic_DNA"/>
</dbReference>
<dbReference type="HOGENOM" id="CLU_013430_3_6_9"/>
<reference evidence="11" key="1">
    <citation type="submission" date="2008-08" db="EMBL/GenBank/DDBJ databases">
        <title>The complete genome sequence of Coprothermobacter proteolyticus strain ATCC 5245 / DSM 5265 / BT.</title>
        <authorList>
            <person name="Dodson R.J."/>
            <person name="Durkin A.S."/>
            <person name="Wu M."/>
            <person name="Eisen J."/>
            <person name="Sutton G."/>
        </authorList>
    </citation>
    <scope>NUCLEOTIDE SEQUENCE [LARGE SCALE GENOMIC DNA]</scope>
    <source>
        <strain evidence="11">ATCC 35245 / DSM 5265 / OCM 4 / BT</strain>
    </source>
</reference>
<evidence type="ECO:0000313" key="10">
    <source>
        <dbReference type="EMBL" id="ACI16968.1"/>
    </source>
</evidence>
<evidence type="ECO:0000256" key="7">
    <source>
        <dbReference type="SAM" id="Phobius"/>
    </source>
</evidence>
<dbReference type="InterPro" id="IPR036837">
    <property type="entry name" value="Cation_efflux_CTD_sf"/>
</dbReference>
<dbReference type="Gene3D" id="3.30.70.1350">
    <property type="entry name" value="Cation efflux protein, cytoplasmic domain"/>
    <property type="match status" value="1"/>
</dbReference>
<dbReference type="NCBIfam" id="TIGR01297">
    <property type="entry name" value="CDF"/>
    <property type="match status" value="1"/>
</dbReference>
<sequence length="299" mass="32461">MKTVRDYQPAEQTRKSYVKAFYITIIGNLLLVAVKAVVASLTGSAALYAETANSASDVVYSLLMVFGLWISQKPPDHSHPQGHSRFEPLVGLLVTFSMAFAGYQAASTSILKLLAGGIAVKPGLPTLVLVMTAITKGVMYYAILQLSQKTQSPALHATAQDNLTDVMTSSAAFLGILGSYYVSPLLDPIAGLLVSAWIFKAVIGLILENIKYITGGSADKDVVEQILHITNSVPGVLRVHELVTEYVGPRLVVEMHVNVRGDLPLTEAHRINDEIVNRVLHNVQDVDRVYVHLEPENES</sequence>
<feature type="transmembrane region" description="Helical" evidence="7">
    <location>
        <begin position="189"/>
        <end position="207"/>
    </location>
</feature>
<accession>B5YA25</accession>
<evidence type="ECO:0000256" key="3">
    <source>
        <dbReference type="ARBA" id="ARBA00022448"/>
    </source>
</evidence>
<evidence type="ECO:0000259" key="8">
    <source>
        <dbReference type="Pfam" id="PF01545"/>
    </source>
</evidence>